<keyword evidence="3" id="KW-1185">Reference proteome</keyword>
<organism evidence="2 3">
    <name type="scientific">Saccharopolyspora flava</name>
    <dbReference type="NCBI Taxonomy" id="95161"/>
    <lineage>
        <taxon>Bacteria</taxon>
        <taxon>Bacillati</taxon>
        <taxon>Actinomycetota</taxon>
        <taxon>Actinomycetes</taxon>
        <taxon>Pseudonocardiales</taxon>
        <taxon>Pseudonocardiaceae</taxon>
        <taxon>Saccharopolyspora</taxon>
    </lineage>
</organism>
<gene>
    <name evidence="2" type="ORF">SAMN05660874_02031</name>
</gene>
<reference evidence="3" key="1">
    <citation type="submission" date="2016-10" db="EMBL/GenBank/DDBJ databases">
        <authorList>
            <person name="Varghese N."/>
            <person name="Submissions S."/>
        </authorList>
    </citation>
    <scope>NUCLEOTIDE SEQUENCE [LARGE SCALE GENOMIC DNA]</scope>
    <source>
        <strain evidence="3">DSM 44771</strain>
    </source>
</reference>
<evidence type="ECO:0000313" key="2">
    <source>
        <dbReference type="EMBL" id="SFS57022.1"/>
    </source>
</evidence>
<evidence type="ECO:0000256" key="1">
    <source>
        <dbReference type="SAM" id="Phobius"/>
    </source>
</evidence>
<dbReference type="STRING" id="95161.SAMN05660874_02031"/>
<protein>
    <submittedName>
        <fullName evidence="2">Uncharacterized protein</fullName>
    </submittedName>
</protein>
<dbReference type="AlphaFoldDB" id="A0A1I6QX86"/>
<name>A0A1I6QX86_9PSEU</name>
<proteinExistence type="predicted"/>
<keyword evidence="1" id="KW-0812">Transmembrane</keyword>
<accession>A0A1I6QX86</accession>
<dbReference type="Proteomes" id="UP000198852">
    <property type="component" value="Unassembled WGS sequence"/>
</dbReference>
<feature type="transmembrane region" description="Helical" evidence="1">
    <location>
        <begin position="47"/>
        <end position="68"/>
    </location>
</feature>
<evidence type="ECO:0000313" key="3">
    <source>
        <dbReference type="Proteomes" id="UP000198852"/>
    </source>
</evidence>
<keyword evidence="1" id="KW-1133">Transmembrane helix</keyword>
<dbReference type="EMBL" id="FOZX01000002">
    <property type="protein sequence ID" value="SFS57022.1"/>
    <property type="molecule type" value="Genomic_DNA"/>
</dbReference>
<sequence length="226" mass="23809">MITLGSNGCAPSGDHLGVHSEYSTSYCQFVIDPNGPLPPAVYWRRRIVAITVSLLVVGLLGWGVIALATGSDEPAAQQPPAGPPGEPVAVAAASTPQACPDEAVRVTTEVAQPAFRVGERIGLALVVTNTGPQPCVRDLNRMLREIEVTTPAGRHVWSSNDCYSESTNEQPVLEPGKPVRNDVLWTGLTSAPGCAAPQNRVPAGDYRAVSRLTSITGEPVPFRVVP</sequence>
<keyword evidence="1" id="KW-0472">Membrane</keyword>